<evidence type="ECO:0000256" key="1">
    <source>
        <dbReference type="ARBA" id="ARBA00004150"/>
    </source>
</evidence>
<feature type="compositionally biased region" description="Low complexity" evidence="9">
    <location>
        <begin position="836"/>
        <end position="859"/>
    </location>
</feature>
<feature type="compositionally biased region" description="Basic and acidic residues" evidence="9">
    <location>
        <begin position="860"/>
        <end position="875"/>
    </location>
</feature>
<dbReference type="GO" id="GO:0010008">
    <property type="term" value="C:endosome membrane"/>
    <property type="evidence" value="ECO:0007669"/>
    <property type="project" value="UniProtKB-SubCell"/>
</dbReference>
<evidence type="ECO:0000313" key="12">
    <source>
        <dbReference type="EMBL" id="GFR89089.1"/>
    </source>
</evidence>
<evidence type="ECO:0000256" key="7">
    <source>
        <dbReference type="ARBA" id="ARBA00023136"/>
    </source>
</evidence>
<dbReference type="PANTHER" id="PTHR12820:SF0">
    <property type="entry name" value="VACUOLAR PROTEIN SORTING-ASSOCIATED PROTEIN 53 HOMOLOG"/>
    <property type="match status" value="1"/>
</dbReference>
<dbReference type="PANTHER" id="PTHR12820">
    <property type="entry name" value="VACUOLAR SORTING PROTEIN 53"/>
    <property type="match status" value="1"/>
</dbReference>
<evidence type="ECO:0000256" key="8">
    <source>
        <dbReference type="SAM" id="Coils"/>
    </source>
</evidence>
<sequence length="875" mass="98176">MATTTEEDDFVGDQLETLLTFPAEVQDAIEQVLPSNDPLDRPDFNPVDYINTLFPTEQSLSSIDDVVGKIRHKIWRLDDEIRNVVRGQTNVGEEGRQSLEEAQKAIQELFSKIKDIKDKAEKSEEMVKEITRDIKQLDHAKRHLTASITTLNHLHMLVGGVDSLTVMTRKRQYGEVANLLQGVLNVLEHFEKYMEIPQIKQLADRVKQIQNELGNQITADFEEAFQGAGAKYGPGNQRQLHDACYVVNILEPKVKRDLLAWFVKLQLNEYGLLFAEDQEVAWLDKIDRRYAWIKRALVDFEEKFGHLFPPDWEISERICVEFCHITKKELAKLMQRRRTEIDVKLLLFAIQRTSNFEALIAKRFTGVTMQKPATTQSKAEPTLNKTHSISTQEDDSTNPFEQDSLNPFEGAGDGKAAPEEAKTSPDGQSPFAGIISQCFEAHLNIYIENQDRNLSELLNRFQQDILTQGTPRMDGEDHSNVLPSCADLFVFYKKCMVQCSQLSTGQPLIDLTRTFQKYLKEYAHRILLANLPKLSKEPSSSGGLGSASGIIQNFLKEGEVAKLSEDEQCRVCSLLCTAEYCMETTQQLEEKLREKVDPQLRNAVDLSAQQDMFHTVISSCIQLLVQDLESATEPALTAMTKMPWSTIEAVGDQSGYVTAITAHLKQNIPVIRDNLVASRKYFTQFSVKFVSSFIPKFIGTLYKCRPTSTVAAEQLLLDTHSLKTVLLELPSLGSQVSRKAPASFTKIVVKGMTKAEMILKVVMSPQNPPQAFVDNFIRLLNDSDASDFQRVLEMKGVRRGDQSSLLDMFRARMPVSTIMANMSGGGSGGDAGRPAGGSSAATTTNSPSQSSQSHQAPEPESSRIRKLEKLIKKRL</sequence>
<dbReference type="InterPro" id="IPR038260">
    <property type="entry name" value="Vps53_C_sf"/>
</dbReference>
<evidence type="ECO:0000259" key="10">
    <source>
        <dbReference type="Pfam" id="PF04100"/>
    </source>
</evidence>
<dbReference type="GO" id="GO:0005829">
    <property type="term" value="C:cytosol"/>
    <property type="evidence" value="ECO:0007669"/>
    <property type="project" value="GOC"/>
</dbReference>
<keyword evidence="6" id="KW-0333">Golgi apparatus</keyword>
<proteinExistence type="inferred from homology"/>
<evidence type="ECO:0000256" key="5">
    <source>
        <dbReference type="ARBA" id="ARBA00022753"/>
    </source>
</evidence>
<evidence type="ECO:0000313" key="13">
    <source>
        <dbReference type="Proteomes" id="UP000762676"/>
    </source>
</evidence>
<feature type="region of interest" description="Disordered" evidence="9">
    <location>
        <begin position="820"/>
        <end position="875"/>
    </location>
</feature>
<dbReference type="InterPro" id="IPR039766">
    <property type="entry name" value="Vps53"/>
</dbReference>
<feature type="domain" description="Vps53 C-terminal" evidence="11">
    <location>
        <begin position="713"/>
        <end position="797"/>
    </location>
</feature>
<evidence type="ECO:0000256" key="2">
    <source>
        <dbReference type="ARBA" id="ARBA00004481"/>
    </source>
</evidence>
<dbReference type="Pfam" id="PF16854">
    <property type="entry name" value="VPS53_C"/>
    <property type="match status" value="1"/>
</dbReference>
<name>A0AAV4GU77_9GAST</name>
<comment type="caution">
    <text evidence="12">The sequence shown here is derived from an EMBL/GenBank/DDBJ whole genome shotgun (WGS) entry which is preliminary data.</text>
</comment>
<dbReference type="AlphaFoldDB" id="A0AAV4GU77"/>
<evidence type="ECO:0000256" key="4">
    <source>
        <dbReference type="ARBA" id="ARBA00014103"/>
    </source>
</evidence>
<dbReference type="InterPro" id="IPR007234">
    <property type="entry name" value="Vps53_N"/>
</dbReference>
<dbReference type="GO" id="GO:0000938">
    <property type="term" value="C:GARP complex"/>
    <property type="evidence" value="ECO:0007669"/>
    <property type="project" value="InterPro"/>
</dbReference>
<comment type="subcellular location">
    <subcellularLocation>
        <location evidence="2">Endosome membrane</location>
        <topology evidence="2">Peripheral membrane protein</topology>
    </subcellularLocation>
    <subcellularLocation>
        <location evidence="1">Golgi apparatus</location>
        <location evidence="1">trans-Golgi network membrane</location>
        <topology evidence="1">Peripheral membrane protein</topology>
    </subcellularLocation>
</comment>
<evidence type="ECO:0000256" key="9">
    <source>
        <dbReference type="SAM" id="MobiDB-lite"/>
    </source>
</evidence>
<evidence type="ECO:0000256" key="3">
    <source>
        <dbReference type="ARBA" id="ARBA00008628"/>
    </source>
</evidence>
<gene>
    <name evidence="12" type="ORF">ElyMa_000785400</name>
</gene>
<feature type="compositionally biased region" description="Gly residues" evidence="9">
    <location>
        <begin position="823"/>
        <end position="835"/>
    </location>
</feature>
<accession>A0AAV4GU77</accession>
<feature type="compositionally biased region" description="Polar residues" evidence="9">
    <location>
        <begin position="370"/>
        <end position="405"/>
    </location>
</feature>
<dbReference type="InterPro" id="IPR031745">
    <property type="entry name" value="Vps53_C"/>
</dbReference>
<feature type="domain" description="Vps53 N-terminal" evidence="10">
    <location>
        <begin position="42"/>
        <end position="464"/>
    </location>
</feature>
<dbReference type="Pfam" id="PF04100">
    <property type="entry name" value="Vps53_N"/>
    <property type="match status" value="1"/>
</dbReference>
<protein>
    <recommendedName>
        <fullName evidence="4">Vacuolar protein sorting-associated protein 53 homolog</fullName>
    </recommendedName>
</protein>
<feature type="coiled-coil region" evidence="8">
    <location>
        <begin position="99"/>
        <end position="140"/>
    </location>
</feature>
<evidence type="ECO:0000256" key="6">
    <source>
        <dbReference type="ARBA" id="ARBA00023034"/>
    </source>
</evidence>
<reference evidence="12 13" key="1">
    <citation type="journal article" date="2021" name="Elife">
        <title>Chloroplast acquisition without the gene transfer in kleptoplastic sea slugs, Plakobranchus ocellatus.</title>
        <authorList>
            <person name="Maeda T."/>
            <person name="Takahashi S."/>
            <person name="Yoshida T."/>
            <person name="Shimamura S."/>
            <person name="Takaki Y."/>
            <person name="Nagai Y."/>
            <person name="Toyoda A."/>
            <person name="Suzuki Y."/>
            <person name="Arimoto A."/>
            <person name="Ishii H."/>
            <person name="Satoh N."/>
            <person name="Nishiyama T."/>
            <person name="Hasebe M."/>
            <person name="Maruyama T."/>
            <person name="Minagawa J."/>
            <person name="Obokata J."/>
            <person name="Shigenobu S."/>
        </authorList>
    </citation>
    <scope>NUCLEOTIDE SEQUENCE [LARGE SCALE GENOMIC DNA]</scope>
</reference>
<evidence type="ECO:0000259" key="11">
    <source>
        <dbReference type="Pfam" id="PF16854"/>
    </source>
</evidence>
<keyword evidence="8" id="KW-0175">Coiled coil</keyword>
<keyword evidence="13" id="KW-1185">Reference proteome</keyword>
<comment type="similarity">
    <text evidence="3">Belongs to the VPS53 family.</text>
</comment>
<keyword evidence="7" id="KW-0472">Membrane</keyword>
<dbReference type="EMBL" id="BMAT01001609">
    <property type="protein sequence ID" value="GFR89089.1"/>
    <property type="molecule type" value="Genomic_DNA"/>
</dbReference>
<dbReference type="GO" id="GO:0042147">
    <property type="term" value="P:retrograde transport, endosome to Golgi"/>
    <property type="evidence" value="ECO:0007669"/>
    <property type="project" value="InterPro"/>
</dbReference>
<dbReference type="Proteomes" id="UP000762676">
    <property type="component" value="Unassembled WGS sequence"/>
</dbReference>
<feature type="region of interest" description="Disordered" evidence="9">
    <location>
        <begin position="370"/>
        <end position="427"/>
    </location>
</feature>
<keyword evidence="5" id="KW-0967">Endosome</keyword>
<organism evidence="12 13">
    <name type="scientific">Elysia marginata</name>
    <dbReference type="NCBI Taxonomy" id="1093978"/>
    <lineage>
        <taxon>Eukaryota</taxon>
        <taxon>Metazoa</taxon>
        <taxon>Spiralia</taxon>
        <taxon>Lophotrochozoa</taxon>
        <taxon>Mollusca</taxon>
        <taxon>Gastropoda</taxon>
        <taxon>Heterobranchia</taxon>
        <taxon>Euthyneura</taxon>
        <taxon>Panpulmonata</taxon>
        <taxon>Sacoglossa</taxon>
        <taxon>Placobranchoidea</taxon>
        <taxon>Plakobranchidae</taxon>
        <taxon>Elysia</taxon>
    </lineage>
</organism>
<dbReference type="Gene3D" id="1.10.357.110">
    <property type="entry name" value="Vacuolar protein sorting-associated protein 53, C-terminus"/>
    <property type="match status" value="1"/>
</dbReference>